<evidence type="ECO:0000256" key="9">
    <source>
        <dbReference type="ARBA" id="ARBA00024055"/>
    </source>
</evidence>
<dbReference type="EMBL" id="CDMZ01003146">
    <property type="protein sequence ID" value="CEM45279.1"/>
    <property type="molecule type" value="Genomic_DNA"/>
</dbReference>
<evidence type="ECO:0000259" key="13">
    <source>
        <dbReference type="Pfam" id="PF00534"/>
    </source>
</evidence>
<feature type="signal peptide" evidence="12">
    <location>
        <begin position="1"/>
        <end position="19"/>
    </location>
</feature>
<proteinExistence type="inferred from homology"/>
<feature type="compositionally biased region" description="Basic and acidic residues" evidence="11">
    <location>
        <begin position="785"/>
        <end position="802"/>
    </location>
</feature>
<feature type="chain" id="PRO_5005191995" description="digalactosyldiacylglycerol synthase" evidence="12">
    <location>
        <begin position="20"/>
        <end position="862"/>
    </location>
</feature>
<organism evidence="14">
    <name type="scientific">Chromera velia CCMP2878</name>
    <dbReference type="NCBI Taxonomy" id="1169474"/>
    <lineage>
        <taxon>Eukaryota</taxon>
        <taxon>Sar</taxon>
        <taxon>Alveolata</taxon>
        <taxon>Colpodellida</taxon>
        <taxon>Chromeraceae</taxon>
        <taxon>Chromera</taxon>
    </lineage>
</organism>
<dbReference type="Gene3D" id="3.40.50.2000">
    <property type="entry name" value="Glycogen Phosphorylase B"/>
    <property type="match status" value="2"/>
</dbReference>
<keyword evidence="6" id="KW-0328">Glycosyltransferase</keyword>
<feature type="compositionally biased region" description="Basic and acidic residues" evidence="11">
    <location>
        <begin position="812"/>
        <end position="830"/>
    </location>
</feature>
<evidence type="ECO:0000256" key="1">
    <source>
        <dbReference type="ARBA" id="ARBA00004229"/>
    </source>
</evidence>
<dbReference type="GO" id="GO:0046481">
    <property type="term" value="F:digalactosyldiacylglycerol synthase activity"/>
    <property type="evidence" value="ECO:0007669"/>
    <property type="project" value="UniProtKB-EC"/>
</dbReference>
<dbReference type="PANTHER" id="PTHR46132">
    <property type="entry name" value="DIGALACTOSYLDIACYLGLYCEROL SYNTHASE 2, CHLOROPLASTIC"/>
    <property type="match status" value="1"/>
</dbReference>
<keyword evidence="12" id="KW-0732">Signal</keyword>
<evidence type="ECO:0000256" key="2">
    <source>
        <dbReference type="ARBA" id="ARBA00004370"/>
    </source>
</evidence>
<protein>
    <recommendedName>
        <fullName evidence="9">digalactosyldiacylglycerol synthase</fullName>
        <ecNumber evidence="9">2.4.1.241</ecNumber>
    </recommendedName>
</protein>
<evidence type="ECO:0000256" key="4">
    <source>
        <dbReference type="ARBA" id="ARBA00022528"/>
    </source>
</evidence>
<dbReference type="Pfam" id="PF00534">
    <property type="entry name" value="Glycos_transf_1"/>
    <property type="match status" value="1"/>
</dbReference>
<evidence type="ECO:0000256" key="12">
    <source>
        <dbReference type="SAM" id="SignalP"/>
    </source>
</evidence>
<keyword evidence="5" id="KW-0934">Plastid</keyword>
<dbReference type="SUPFAM" id="SSF53756">
    <property type="entry name" value="UDP-Glycosyltransferase/glycogen phosphorylase"/>
    <property type="match status" value="1"/>
</dbReference>
<evidence type="ECO:0000313" key="14">
    <source>
        <dbReference type="EMBL" id="CEM45279.1"/>
    </source>
</evidence>
<keyword evidence="7" id="KW-0808">Transferase</keyword>
<keyword evidence="8" id="KW-0472">Membrane</keyword>
<dbReference type="GO" id="GO:0009507">
    <property type="term" value="C:chloroplast"/>
    <property type="evidence" value="ECO:0007669"/>
    <property type="project" value="UniProtKB-SubCell"/>
</dbReference>
<dbReference type="InterPro" id="IPR044525">
    <property type="entry name" value="DGDG1/2"/>
</dbReference>
<evidence type="ECO:0000256" key="5">
    <source>
        <dbReference type="ARBA" id="ARBA00022640"/>
    </source>
</evidence>
<evidence type="ECO:0000256" key="3">
    <source>
        <dbReference type="ARBA" id="ARBA00009481"/>
    </source>
</evidence>
<dbReference type="GO" id="GO:0016020">
    <property type="term" value="C:membrane"/>
    <property type="evidence" value="ECO:0007669"/>
    <property type="project" value="UniProtKB-SubCell"/>
</dbReference>
<feature type="compositionally biased region" description="Basic and acidic residues" evidence="11">
    <location>
        <begin position="841"/>
        <end position="850"/>
    </location>
</feature>
<dbReference type="PANTHER" id="PTHR46132:SF1">
    <property type="entry name" value="DIGALACTOSYLDIACYLGLYCEROL SYNTHASE 2, CHLOROPLASTIC"/>
    <property type="match status" value="1"/>
</dbReference>
<evidence type="ECO:0000256" key="6">
    <source>
        <dbReference type="ARBA" id="ARBA00022676"/>
    </source>
</evidence>
<accession>A0A0G4HM89</accession>
<gene>
    <name evidence="14" type="ORF">Cvel_7453</name>
</gene>
<dbReference type="VEuPathDB" id="CryptoDB:Cvel_7453"/>
<dbReference type="InterPro" id="IPR001296">
    <property type="entry name" value="Glyco_trans_1"/>
</dbReference>
<name>A0A0G4HM89_9ALVE</name>
<sequence>MWILVYLCLLLSSVAVSDGVRLGERRRWPSSAFLQPFLSRSSLSGRWSSFPSRLERTSSILRLLEVPEKEEETEADLSPPSSASDLSPPLNFSIQQMIADNPQFVSPTPSRPTPPPPSPLKPLIKAVYGLAEGITKLANAVKNLAGFLEVLDGSATGRTEHMKPIAIEMGVKLRELTDKLILGESLLTGVEIPEGGPMVPLPVTDIRNSSRNITIITTAALPWMTGTAVNPLLRAAFLTRGRKKGQVSLLVPWLEKHQQQSKVYPKGVTFDSQEEQREFILNWLRESGDMREEAESLDLMFYNGSYHSEYRSIFPIGDIIKLVPDDHADVCVLEEPEHLNWYRAVDPDVPPFQKKFRHVVGVIHTNYVEYARTQRELGYLASPILFYVNNFLVRCYCDRIIKLSDTLQDFAKEKETTCNVHGVRNDFLKVGDRAQRVGFSKGAYFLGKAIWAKGQRQLIEFLSKYRDRKGESVEIDVFGNGDDFEEISDLAKEMNVRASMRPGTDHAECGEYKLFVNPSTSEVLCTTTAEALAMGKFVLIPKHPSNTFFEKFSNCLTYETEEEFFEKLEFALKNDPAILKPEERYAFSWEAACERFAQAALVPKHLAWYFRGVIDSGLNTYIHKRFMSGEVGDWMRFIGGAEPAVAVQTGTKTQKAIKALWLAKVAVPKVVAEVQTSFEVFRDDLERSASRSSVTWTLPKDWAGLQGLKRGGDNGTEEWWGAPPSKFDFDFDFDFFKRLQALVEESEKEALDEGESLRWLLGWKGDEATGKSGVSSSRVTADGLNGKERSEAVEQHQGRGVEEEGQGAAQDDPPKEVLDRLLESLYKEGGGETGRSKVKRKDLSEKRARQETAGTGGGRPPS</sequence>
<evidence type="ECO:0000256" key="10">
    <source>
        <dbReference type="ARBA" id="ARBA00048651"/>
    </source>
</evidence>
<comment type="catalytic activity">
    <reaction evidence="10">
        <text>a 1,2-diacyl-3-O-(beta-D-galactosyl)-sn-glycerol + UDP-alpha-D-galactose = a 1,2-diacyl-3-O-[alpha-D-galactosyl-(1-&gt;6)-beta-D-galactosyl]-sn-glycerol + UDP + H(+)</text>
        <dbReference type="Rhea" id="RHEA:10520"/>
        <dbReference type="ChEBI" id="CHEBI:15378"/>
        <dbReference type="ChEBI" id="CHEBI:17615"/>
        <dbReference type="ChEBI" id="CHEBI:28396"/>
        <dbReference type="ChEBI" id="CHEBI:58223"/>
        <dbReference type="ChEBI" id="CHEBI:66914"/>
        <dbReference type="EC" id="2.4.1.241"/>
    </reaction>
</comment>
<feature type="domain" description="Glycosyl transferase family 1" evidence="13">
    <location>
        <begin position="444"/>
        <end position="574"/>
    </location>
</feature>
<evidence type="ECO:0000256" key="11">
    <source>
        <dbReference type="SAM" id="MobiDB-lite"/>
    </source>
</evidence>
<reference evidence="14" key="1">
    <citation type="submission" date="2014-11" db="EMBL/GenBank/DDBJ databases">
        <authorList>
            <person name="Otto D Thomas"/>
            <person name="Naeem Raeece"/>
        </authorList>
    </citation>
    <scope>NUCLEOTIDE SEQUENCE</scope>
</reference>
<feature type="region of interest" description="Disordered" evidence="11">
    <location>
        <begin position="768"/>
        <end position="862"/>
    </location>
</feature>
<keyword evidence="4" id="KW-0150">Chloroplast</keyword>
<comment type="similarity">
    <text evidence="3">Belongs to the glycosyltransferase group 1 family. Glycosyltransferase 4 subfamily.</text>
</comment>
<evidence type="ECO:0000256" key="7">
    <source>
        <dbReference type="ARBA" id="ARBA00022679"/>
    </source>
</evidence>
<dbReference type="EC" id="2.4.1.241" evidence="9"/>
<comment type="subcellular location">
    <subcellularLocation>
        <location evidence="2">Membrane</location>
    </subcellularLocation>
    <subcellularLocation>
        <location evidence="1">Plastid</location>
        <location evidence="1">Chloroplast</location>
    </subcellularLocation>
</comment>
<evidence type="ECO:0000256" key="8">
    <source>
        <dbReference type="ARBA" id="ARBA00023136"/>
    </source>
</evidence>
<dbReference type="CDD" id="cd01635">
    <property type="entry name" value="Glycosyltransferase_GTB-type"/>
    <property type="match status" value="1"/>
</dbReference>
<dbReference type="AlphaFoldDB" id="A0A0G4HM89"/>